<keyword evidence="11" id="KW-0418">Kinase</keyword>
<dbReference type="GO" id="GO:0004672">
    <property type="term" value="F:protein kinase activity"/>
    <property type="evidence" value="ECO:0007669"/>
    <property type="project" value="InterPro"/>
</dbReference>
<proteinExistence type="predicted"/>
<accession>A0A6P5YKZ7</accession>
<evidence type="ECO:0000256" key="2">
    <source>
        <dbReference type="ARBA" id="ARBA00022614"/>
    </source>
</evidence>
<organism evidence="10 11">
    <name type="scientific">Durio zibethinus</name>
    <name type="common">Durian</name>
    <dbReference type="NCBI Taxonomy" id="66656"/>
    <lineage>
        <taxon>Eukaryota</taxon>
        <taxon>Viridiplantae</taxon>
        <taxon>Streptophyta</taxon>
        <taxon>Embryophyta</taxon>
        <taxon>Tracheophyta</taxon>
        <taxon>Spermatophyta</taxon>
        <taxon>Magnoliopsida</taxon>
        <taxon>eudicotyledons</taxon>
        <taxon>Gunneridae</taxon>
        <taxon>Pentapetalae</taxon>
        <taxon>rosids</taxon>
        <taxon>malvids</taxon>
        <taxon>Malvales</taxon>
        <taxon>Malvaceae</taxon>
        <taxon>Helicteroideae</taxon>
        <taxon>Durio</taxon>
    </lineage>
</organism>
<sequence>MKYSFLFTTASTSNSLIEVLLQTCLYQTSNLRASKMKQVSIWVLSISLFLINHVTNSVDDGARASLVEFLEGLSSSNGQPDPSFGWNLSSDPCRDKWKGVQCDNKTNKLVKKIVFDNFSLSGFLNATALCNVQSLAASLIVLNLTRNNIGGVIQADIANCKQLTRLILGGNQFSGNLPDSLAMLSNLKQLDISNNRFSGDLPGLSRISGLTMFLAQNNQLTGEIPEFDFSNLDQFNVSNNFFKGPIPDTKGKFPPSCYLGNPELCGEILQKKCPPSKKKSKGLSRNQILMFLGYIALGLAIVALILCRFKKKKREKVEAPSPNKVASVDDAVDKPSFTSTEYKTDMSRSEFSVNSAESALVLSSLVVLTSPTVSDLQFEDLLRAPAELLGKGKHGTLYRVVLENGTALAVKRIKGWTIPTDDFKQRMQRLDQAKHPNVLPALAFYCSKHEKLLIYEYQMNGSLFTLLHGNERGQNFEWASRLGVAAKIAEALAFMHEELHSDGIAHGNLKSSNIMLKRDMEPCISEYGLMVVDPQESSSSSNVNGIKGMQQTKDRASNAFNADIYGFGVILLELLTGRLVQNDGVDLTSWVHSVVREEWTVEVFDKSLISEGASEERMLNLLQVAIKCVNHSPEARPSINQVVAMINTIKEEEDKSLVLFQEP</sequence>
<dbReference type="GeneID" id="111292858"/>
<dbReference type="AlphaFoldDB" id="A0A6P5YKZ7"/>
<dbReference type="InterPro" id="IPR011009">
    <property type="entry name" value="Kinase-like_dom_sf"/>
</dbReference>
<evidence type="ECO:0000256" key="6">
    <source>
        <dbReference type="ARBA" id="ARBA00023136"/>
    </source>
</evidence>
<keyword evidence="6 8" id="KW-0472">Membrane</keyword>
<keyword evidence="3 8" id="KW-0812">Transmembrane</keyword>
<dbReference type="PROSITE" id="PS51450">
    <property type="entry name" value="LRR"/>
    <property type="match status" value="1"/>
</dbReference>
<dbReference type="SUPFAM" id="SSF52058">
    <property type="entry name" value="L domain-like"/>
    <property type="match status" value="1"/>
</dbReference>
<keyword evidence="11" id="KW-0808">Transferase</keyword>
<dbReference type="InterPro" id="IPR001611">
    <property type="entry name" value="Leu-rich_rpt"/>
</dbReference>
<evidence type="ECO:0000256" key="5">
    <source>
        <dbReference type="ARBA" id="ARBA00022989"/>
    </source>
</evidence>
<dbReference type="Pfam" id="PF00560">
    <property type="entry name" value="LRR_1"/>
    <property type="match status" value="2"/>
</dbReference>
<dbReference type="Pfam" id="PF08263">
    <property type="entry name" value="LRRNT_2"/>
    <property type="match status" value="1"/>
</dbReference>
<reference evidence="11" key="1">
    <citation type="submission" date="2025-08" db="UniProtKB">
        <authorList>
            <consortium name="RefSeq"/>
        </authorList>
    </citation>
    <scope>IDENTIFICATION</scope>
    <source>
        <tissue evidence="11">Fruit stalk</tissue>
    </source>
</reference>
<dbReference type="SUPFAM" id="SSF56112">
    <property type="entry name" value="Protein kinase-like (PK-like)"/>
    <property type="match status" value="1"/>
</dbReference>
<evidence type="ECO:0000313" key="11">
    <source>
        <dbReference type="RefSeq" id="XP_022741194.1"/>
    </source>
</evidence>
<dbReference type="Gene3D" id="3.80.10.10">
    <property type="entry name" value="Ribonuclease Inhibitor"/>
    <property type="match status" value="1"/>
</dbReference>
<dbReference type="PANTHER" id="PTHR48007:SF79">
    <property type="entry name" value="(WILD MALAYSIAN BANANA) HYPOTHETICAL PROTEIN"/>
    <property type="match status" value="1"/>
</dbReference>
<feature type="domain" description="Protein kinase" evidence="9">
    <location>
        <begin position="383"/>
        <end position="649"/>
    </location>
</feature>
<dbReference type="InterPro" id="IPR017441">
    <property type="entry name" value="Protein_kinase_ATP_BS"/>
</dbReference>
<dbReference type="GO" id="GO:0005524">
    <property type="term" value="F:ATP binding"/>
    <property type="evidence" value="ECO:0007669"/>
    <property type="project" value="UniProtKB-UniRule"/>
</dbReference>
<dbReference type="Pfam" id="PF07714">
    <property type="entry name" value="PK_Tyr_Ser-Thr"/>
    <property type="match status" value="1"/>
</dbReference>
<dbReference type="PROSITE" id="PS50011">
    <property type="entry name" value="PROTEIN_KINASE_DOM"/>
    <property type="match status" value="1"/>
</dbReference>
<dbReference type="InterPro" id="IPR046959">
    <property type="entry name" value="PRK1-6/SRF4-like"/>
</dbReference>
<keyword evidence="2" id="KW-0433">Leucine-rich repeat</keyword>
<keyword evidence="7" id="KW-0547">Nucleotide-binding</keyword>
<evidence type="ECO:0000256" key="3">
    <source>
        <dbReference type="ARBA" id="ARBA00022692"/>
    </source>
</evidence>
<name>A0A6P5YKZ7_DURZI</name>
<keyword evidence="10" id="KW-1185">Reference proteome</keyword>
<dbReference type="Gene3D" id="3.30.200.20">
    <property type="entry name" value="Phosphorylase Kinase, domain 1"/>
    <property type="match status" value="1"/>
</dbReference>
<feature type="transmembrane region" description="Helical" evidence="8">
    <location>
        <begin position="288"/>
        <end position="307"/>
    </location>
</feature>
<dbReference type="Gene3D" id="1.10.510.10">
    <property type="entry name" value="Transferase(Phosphotransferase) domain 1"/>
    <property type="match status" value="1"/>
</dbReference>
<dbReference type="OrthoDB" id="69842at2759"/>
<dbReference type="InterPro" id="IPR001245">
    <property type="entry name" value="Ser-Thr/Tyr_kinase_cat_dom"/>
</dbReference>
<evidence type="ECO:0000313" key="10">
    <source>
        <dbReference type="Proteomes" id="UP000515121"/>
    </source>
</evidence>
<dbReference type="InterPro" id="IPR032675">
    <property type="entry name" value="LRR_dom_sf"/>
</dbReference>
<evidence type="ECO:0000256" key="4">
    <source>
        <dbReference type="ARBA" id="ARBA00022737"/>
    </source>
</evidence>
<keyword evidence="7" id="KW-0067">ATP-binding</keyword>
<keyword evidence="4" id="KW-0677">Repeat</keyword>
<dbReference type="InterPro" id="IPR000719">
    <property type="entry name" value="Prot_kinase_dom"/>
</dbReference>
<evidence type="ECO:0000256" key="7">
    <source>
        <dbReference type="PROSITE-ProRule" id="PRU10141"/>
    </source>
</evidence>
<dbReference type="RefSeq" id="XP_022741194.1">
    <property type="nucleotide sequence ID" value="XM_022885459.1"/>
</dbReference>
<dbReference type="PROSITE" id="PS00107">
    <property type="entry name" value="PROTEIN_KINASE_ATP"/>
    <property type="match status" value="1"/>
</dbReference>
<dbReference type="KEGG" id="dzi:111292858"/>
<evidence type="ECO:0000256" key="1">
    <source>
        <dbReference type="ARBA" id="ARBA00004370"/>
    </source>
</evidence>
<dbReference type="GO" id="GO:0016020">
    <property type="term" value="C:membrane"/>
    <property type="evidence" value="ECO:0007669"/>
    <property type="project" value="UniProtKB-SubCell"/>
</dbReference>
<dbReference type="InterPro" id="IPR013210">
    <property type="entry name" value="LRR_N_plant-typ"/>
</dbReference>
<protein>
    <submittedName>
        <fullName evidence="11">Probable inactive receptor kinase At2g26730</fullName>
    </submittedName>
</protein>
<keyword evidence="11" id="KW-0675">Receptor</keyword>
<dbReference type="Proteomes" id="UP000515121">
    <property type="component" value="Unplaced"/>
</dbReference>
<dbReference type="PANTHER" id="PTHR48007">
    <property type="entry name" value="LEUCINE-RICH REPEAT RECEPTOR-LIKE PROTEIN KINASE PXC1"/>
    <property type="match status" value="1"/>
</dbReference>
<feature type="binding site" evidence="7">
    <location>
        <position position="411"/>
    </location>
    <ligand>
        <name>ATP</name>
        <dbReference type="ChEBI" id="CHEBI:30616"/>
    </ligand>
</feature>
<comment type="subcellular location">
    <subcellularLocation>
        <location evidence="1">Membrane</location>
    </subcellularLocation>
</comment>
<evidence type="ECO:0000259" key="9">
    <source>
        <dbReference type="PROSITE" id="PS50011"/>
    </source>
</evidence>
<keyword evidence="5 8" id="KW-1133">Transmembrane helix</keyword>
<evidence type="ECO:0000256" key="8">
    <source>
        <dbReference type="SAM" id="Phobius"/>
    </source>
</evidence>
<gene>
    <name evidence="11" type="primary">LOC111292858</name>
</gene>